<gene>
    <name evidence="3" type="ORF">EVOR1521_LOCUS1465</name>
</gene>
<evidence type="ECO:0000256" key="2">
    <source>
        <dbReference type="SAM" id="MobiDB-lite"/>
    </source>
</evidence>
<protein>
    <submittedName>
        <fullName evidence="3">Uncharacterized protein</fullName>
    </submittedName>
</protein>
<evidence type="ECO:0000313" key="3">
    <source>
        <dbReference type="EMBL" id="CAJ1371032.1"/>
    </source>
</evidence>
<evidence type="ECO:0000256" key="1">
    <source>
        <dbReference type="SAM" id="Coils"/>
    </source>
</evidence>
<accession>A0AA36HM26</accession>
<feature type="compositionally biased region" description="Basic and acidic residues" evidence="2">
    <location>
        <begin position="18"/>
        <end position="34"/>
    </location>
</feature>
<feature type="coiled-coil region" evidence="1">
    <location>
        <begin position="41"/>
        <end position="75"/>
    </location>
</feature>
<dbReference type="AlphaFoldDB" id="A0AA36HM26"/>
<feature type="compositionally biased region" description="Basic and acidic residues" evidence="2">
    <location>
        <begin position="108"/>
        <end position="120"/>
    </location>
</feature>
<name>A0AA36HM26_9DINO</name>
<evidence type="ECO:0000313" key="4">
    <source>
        <dbReference type="Proteomes" id="UP001178507"/>
    </source>
</evidence>
<reference evidence="3" key="1">
    <citation type="submission" date="2023-08" db="EMBL/GenBank/DDBJ databases">
        <authorList>
            <person name="Chen Y."/>
            <person name="Shah S."/>
            <person name="Dougan E. K."/>
            <person name="Thang M."/>
            <person name="Chan C."/>
        </authorList>
    </citation>
    <scope>NUCLEOTIDE SEQUENCE</scope>
</reference>
<keyword evidence="1" id="KW-0175">Coiled coil</keyword>
<comment type="caution">
    <text evidence="3">The sequence shown here is derived from an EMBL/GenBank/DDBJ whole genome shotgun (WGS) entry which is preliminary data.</text>
</comment>
<dbReference type="EMBL" id="CAUJNA010000049">
    <property type="protein sequence ID" value="CAJ1371032.1"/>
    <property type="molecule type" value="Genomic_DNA"/>
</dbReference>
<sequence length="126" mass="14756">MSSGQWWDDSWRAPRRGPAWDRRQEGFQRRQDERMEQVRQIASLTEQVKNETARAVRAEQKVEAFRNQVAQQNADIHAMATELTVGRLKIAELQKELDKANTPKRARKELDKVPQADTSKKTRKEK</sequence>
<organism evidence="3 4">
    <name type="scientific">Effrenium voratum</name>
    <dbReference type="NCBI Taxonomy" id="2562239"/>
    <lineage>
        <taxon>Eukaryota</taxon>
        <taxon>Sar</taxon>
        <taxon>Alveolata</taxon>
        <taxon>Dinophyceae</taxon>
        <taxon>Suessiales</taxon>
        <taxon>Symbiodiniaceae</taxon>
        <taxon>Effrenium</taxon>
    </lineage>
</organism>
<dbReference type="Proteomes" id="UP001178507">
    <property type="component" value="Unassembled WGS sequence"/>
</dbReference>
<proteinExistence type="predicted"/>
<feature type="region of interest" description="Disordered" evidence="2">
    <location>
        <begin position="1"/>
        <end position="34"/>
    </location>
</feature>
<keyword evidence="4" id="KW-1185">Reference proteome</keyword>
<feature type="region of interest" description="Disordered" evidence="2">
    <location>
        <begin position="99"/>
        <end position="126"/>
    </location>
</feature>